<organism evidence="1 2">
    <name type="scientific">Candidatus Regiella insecticola 5.15</name>
    <dbReference type="NCBI Taxonomy" id="1005043"/>
    <lineage>
        <taxon>Bacteria</taxon>
        <taxon>Pseudomonadati</taxon>
        <taxon>Pseudomonadota</taxon>
        <taxon>Gammaproteobacteria</taxon>
        <taxon>Enterobacterales</taxon>
        <taxon>Enterobacteriaceae</taxon>
        <taxon>aphid secondary symbionts</taxon>
        <taxon>Candidatus Regiella</taxon>
    </lineage>
</organism>
<dbReference type="InterPro" id="IPR036291">
    <property type="entry name" value="NAD(P)-bd_dom_sf"/>
</dbReference>
<evidence type="ECO:0000313" key="2">
    <source>
        <dbReference type="Proteomes" id="UP000004116"/>
    </source>
</evidence>
<dbReference type="Proteomes" id="UP000004116">
    <property type="component" value="Unassembled WGS sequence"/>
</dbReference>
<evidence type="ECO:0000313" key="1">
    <source>
        <dbReference type="EMBL" id="EGY27886.1"/>
    </source>
</evidence>
<dbReference type="AlphaFoldDB" id="G2H296"/>
<protein>
    <submittedName>
        <fullName evidence="1">Uncharacterized protein</fullName>
    </submittedName>
</protein>
<name>G2H296_9ENTR</name>
<accession>G2H296</accession>
<reference evidence="1 2" key="1">
    <citation type="journal article" date="2012" name="Genome Res.">
        <title>Genomic basis of endosymbiont-conferred protection against an insect parasitoid.</title>
        <authorList>
            <person name="Hansen A.K."/>
            <person name="Vorburger C."/>
            <person name="Moran N.A."/>
        </authorList>
    </citation>
    <scope>NUCLEOTIDE SEQUENCE [LARGE SCALE GENOMIC DNA]</scope>
    <source>
        <strain evidence="2">R5.15</strain>
    </source>
</reference>
<dbReference type="SUPFAM" id="SSF51735">
    <property type="entry name" value="NAD(P)-binding Rossmann-fold domains"/>
    <property type="match status" value="1"/>
</dbReference>
<comment type="caution">
    <text evidence="1">The sequence shown here is derived from an EMBL/GenBank/DDBJ whole genome shotgun (WGS) entry which is preliminary data.</text>
</comment>
<dbReference type="EMBL" id="AGCA01000517">
    <property type="protein sequence ID" value="EGY27886.1"/>
    <property type="molecule type" value="Genomic_DNA"/>
</dbReference>
<feature type="non-terminal residue" evidence="1">
    <location>
        <position position="21"/>
    </location>
</feature>
<proteinExistence type="predicted"/>
<sequence>MKNRIAIITGATSGFGEAISR</sequence>
<gene>
    <name evidence="1" type="ORF">Rin_00021940</name>
</gene>
<keyword evidence="2" id="KW-1185">Reference proteome</keyword>